<keyword evidence="2" id="KW-1185">Reference proteome</keyword>
<accession>A0A0M9WAA1</accession>
<evidence type="ECO:0000313" key="2">
    <source>
        <dbReference type="Proteomes" id="UP000037696"/>
    </source>
</evidence>
<dbReference type="Proteomes" id="UP000037696">
    <property type="component" value="Unassembled WGS sequence"/>
</dbReference>
<sequence length="76" mass="8348">MPPREAEYSGFITRPKATSGTTLALWQGSMSKTESGEKWSDWNPNCTVTCTGDYRDHHHITLSLASALQPILSPPS</sequence>
<name>A0A0M9WAA1_9EURO</name>
<organism evidence="1 2">
    <name type="scientific">Penicillium nordicum</name>
    <dbReference type="NCBI Taxonomy" id="229535"/>
    <lineage>
        <taxon>Eukaryota</taxon>
        <taxon>Fungi</taxon>
        <taxon>Dikarya</taxon>
        <taxon>Ascomycota</taxon>
        <taxon>Pezizomycotina</taxon>
        <taxon>Eurotiomycetes</taxon>
        <taxon>Eurotiomycetidae</taxon>
        <taxon>Eurotiales</taxon>
        <taxon>Aspergillaceae</taxon>
        <taxon>Penicillium</taxon>
    </lineage>
</organism>
<dbReference type="EMBL" id="LHQQ01000360">
    <property type="protein sequence ID" value="KOS37052.1"/>
    <property type="molecule type" value="Genomic_DNA"/>
</dbReference>
<reference evidence="1 2" key="1">
    <citation type="submission" date="2015-08" db="EMBL/GenBank/DDBJ databases">
        <title>Genome sequencing of Penicillium nordicum.</title>
        <authorList>
            <person name="Nguyen H.D."/>
            <person name="Seifert K.A."/>
        </authorList>
    </citation>
    <scope>NUCLEOTIDE SEQUENCE [LARGE SCALE GENOMIC DNA]</scope>
    <source>
        <strain evidence="1 2">DAOMC 185683</strain>
    </source>
</reference>
<proteinExistence type="predicted"/>
<dbReference type="AlphaFoldDB" id="A0A0M9WAA1"/>
<protein>
    <submittedName>
        <fullName evidence="1">Uncharacterized protein</fullName>
    </submittedName>
</protein>
<evidence type="ECO:0000313" key="1">
    <source>
        <dbReference type="EMBL" id="KOS37052.1"/>
    </source>
</evidence>
<gene>
    <name evidence="1" type="ORF">ACN38_g12170</name>
</gene>
<comment type="caution">
    <text evidence="1">The sequence shown here is derived from an EMBL/GenBank/DDBJ whole genome shotgun (WGS) entry which is preliminary data.</text>
</comment>